<evidence type="ECO:0000256" key="1">
    <source>
        <dbReference type="SAM" id="MobiDB-lite"/>
    </source>
</evidence>
<comment type="caution">
    <text evidence="3">The sequence shown here is derived from an EMBL/GenBank/DDBJ whole genome shotgun (WGS) entry which is preliminary data.</text>
</comment>
<keyword evidence="2" id="KW-0812">Transmembrane</keyword>
<protein>
    <submittedName>
        <fullName evidence="3">Uncharacterized protein</fullName>
    </submittedName>
</protein>
<feature type="region of interest" description="Disordered" evidence="1">
    <location>
        <begin position="18"/>
        <end position="46"/>
    </location>
</feature>
<name>A0A9D5C0N2_9LILI</name>
<dbReference type="Proteomes" id="UP001085076">
    <property type="component" value="Miscellaneous, Linkage group lg09"/>
</dbReference>
<evidence type="ECO:0000313" key="4">
    <source>
        <dbReference type="Proteomes" id="UP001085076"/>
    </source>
</evidence>
<organism evidence="3 4">
    <name type="scientific">Dioscorea zingiberensis</name>
    <dbReference type="NCBI Taxonomy" id="325984"/>
    <lineage>
        <taxon>Eukaryota</taxon>
        <taxon>Viridiplantae</taxon>
        <taxon>Streptophyta</taxon>
        <taxon>Embryophyta</taxon>
        <taxon>Tracheophyta</taxon>
        <taxon>Spermatophyta</taxon>
        <taxon>Magnoliopsida</taxon>
        <taxon>Liliopsida</taxon>
        <taxon>Dioscoreales</taxon>
        <taxon>Dioscoreaceae</taxon>
        <taxon>Dioscorea</taxon>
    </lineage>
</organism>
<feature type="compositionally biased region" description="Polar residues" evidence="1">
    <location>
        <begin position="23"/>
        <end position="36"/>
    </location>
</feature>
<sequence>MLRSQSQIAAMDKTGNVVLDIENPTQPSDRCSSGSPKMTRVLSRKGSCRIERQNGEEQEADETYKKLVVNVVPIQLELLKQPLMPNKAMTPLSSPSPHLAEAGDGRHKRFNRFMIHPNKILLFLATVSSMGTMILIYFTLAIYLRDGV</sequence>
<dbReference type="EMBL" id="JAGGNH010000009">
    <property type="protein sequence ID" value="KAJ0963894.1"/>
    <property type="molecule type" value="Genomic_DNA"/>
</dbReference>
<dbReference type="OrthoDB" id="1928523at2759"/>
<dbReference type="AlphaFoldDB" id="A0A9D5C0N2"/>
<dbReference type="PANTHER" id="PTHR34064">
    <property type="entry name" value="OS04G0672300 PROTEIN"/>
    <property type="match status" value="1"/>
</dbReference>
<proteinExistence type="predicted"/>
<dbReference type="PANTHER" id="PTHR34064:SF3">
    <property type="entry name" value="OS04G0672300 PROTEIN"/>
    <property type="match status" value="1"/>
</dbReference>
<feature type="transmembrane region" description="Helical" evidence="2">
    <location>
        <begin position="120"/>
        <end position="144"/>
    </location>
</feature>
<keyword evidence="2" id="KW-0472">Membrane</keyword>
<reference evidence="3" key="1">
    <citation type="submission" date="2021-03" db="EMBL/GenBank/DDBJ databases">
        <authorList>
            <person name="Li Z."/>
            <person name="Yang C."/>
        </authorList>
    </citation>
    <scope>NUCLEOTIDE SEQUENCE</scope>
    <source>
        <strain evidence="3">Dzin_1.0</strain>
        <tissue evidence="3">Leaf</tissue>
    </source>
</reference>
<keyword evidence="4" id="KW-1185">Reference proteome</keyword>
<evidence type="ECO:0000313" key="3">
    <source>
        <dbReference type="EMBL" id="KAJ0963894.1"/>
    </source>
</evidence>
<keyword evidence="2" id="KW-1133">Transmembrane helix</keyword>
<gene>
    <name evidence="3" type="ORF">J5N97_029016</name>
</gene>
<reference evidence="3" key="2">
    <citation type="journal article" date="2022" name="Hortic Res">
        <title>The genome of Dioscorea zingiberensis sheds light on the biosynthesis, origin and evolution of the medicinally important diosgenin saponins.</title>
        <authorList>
            <person name="Li Y."/>
            <person name="Tan C."/>
            <person name="Li Z."/>
            <person name="Guo J."/>
            <person name="Li S."/>
            <person name="Chen X."/>
            <person name="Wang C."/>
            <person name="Dai X."/>
            <person name="Yang H."/>
            <person name="Song W."/>
            <person name="Hou L."/>
            <person name="Xu J."/>
            <person name="Tong Z."/>
            <person name="Xu A."/>
            <person name="Yuan X."/>
            <person name="Wang W."/>
            <person name="Yang Q."/>
            <person name="Chen L."/>
            <person name="Sun Z."/>
            <person name="Wang K."/>
            <person name="Pan B."/>
            <person name="Chen J."/>
            <person name="Bao Y."/>
            <person name="Liu F."/>
            <person name="Qi X."/>
            <person name="Gang D.R."/>
            <person name="Wen J."/>
            <person name="Li J."/>
        </authorList>
    </citation>
    <scope>NUCLEOTIDE SEQUENCE</scope>
    <source>
        <strain evidence="3">Dzin_1.0</strain>
    </source>
</reference>
<evidence type="ECO:0000256" key="2">
    <source>
        <dbReference type="SAM" id="Phobius"/>
    </source>
</evidence>
<accession>A0A9D5C0N2</accession>